<evidence type="ECO:0000256" key="4">
    <source>
        <dbReference type="ARBA" id="ARBA00023136"/>
    </source>
</evidence>
<dbReference type="Proteomes" id="UP000186559">
    <property type="component" value="Chromosome"/>
</dbReference>
<evidence type="ECO:0000313" key="8">
    <source>
        <dbReference type="Proteomes" id="UP000186559"/>
    </source>
</evidence>
<gene>
    <name evidence="7" type="ORF">Ga0080559_TMP4720</name>
</gene>
<sequence>MSPAGFLRLAWQTVVAPRQVAQLLLSLRLGHEAILTALALVVTLNALAIGAMQAAMPGSASLPFVMSPMVTVALVAAMLTASIFLMTWAGRLFGGHARTEDIALLLTWLQALRLLGQVIVAFATVVSGALASLVVIAALLIGIWILINFLDVAHGFGNPFKALMVLILGSVALVLGLSFLFTLVGIGPNAMAI</sequence>
<evidence type="ECO:0000313" key="7">
    <source>
        <dbReference type="EMBL" id="APX25516.1"/>
    </source>
</evidence>
<keyword evidence="2 5" id="KW-0812">Transmembrane</keyword>
<keyword evidence="4 5" id="KW-0472">Membrane</keyword>
<evidence type="ECO:0000259" key="6">
    <source>
        <dbReference type="Pfam" id="PF04893"/>
    </source>
</evidence>
<dbReference type="Pfam" id="PF04893">
    <property type="entry name" value="Yip1"/>
    <property type="match status" value="1"/>
</dbReference>
<evidence type="ECO:0000256" key="2">
    <source>
        <dbReference type="ARBA" id="ARBA00022692"/>
    </source>
</evidence>
<dbReference type="OrthoDB" id="7872013at2"/>
<reference evidence="7 8" key="1">
    <citation type="submission" date="2016-03" db="EMBL/GenBank/DDBJ databases">
        <title>Deep-sea bacteria in the southern Pacific.</title>
        <authorList>
            <person name="Tang K."/>
        </authorList>
    </citation>
    <scope>NUCLEOTIDE SEQUENCE [LARGE SCALE GENOMIC DNA]</scope>
    <source>
        <strain evidence="7 8">JLT2016</strain>
    </source>
</reference>
<comment type="subcellular location">
    <subcellularLocation>
        <location evidence="1">Membrane</location>
        <topology evidence="1">Multi-pass membrane protein</topology>
    </subcellularLocation>
</comment>
<evidence type="ECO:0000256" key="1">
    <source>
        <dbReference type="ARBA" id="ARBA00004141"/>
    </source>
</evidence>
<evidence type="ECO:0000256" key="5">
    <source>
        <dbReference type="SAM" id="Phobius"/>
    </source>
</evidence>
<dbReference type="STRING" id="1229727.Ga0080559_TMP4720"/>
<proteinExistence type="predicted"/>
<organism evidence="7 8">
    <name type="scientific">Salipiger profundus</name>
    <dbReference type="NCBI Taxonomy" id="1229727"/>
    <lineage>
        <taxon>Bacteria</taxon>
        <taxon>Pseudomonadati</taxon>
        <taxon>Pseudomonadota</taxon>
        <taxon>Alphaproteobacteria</taxon>
        <taxon>Rhodobacterales</taxon>
        <taxon>Roseobacteraceae</taxon>
        <taxon>Salipiger</taxon>
    </lineage>
</organism>
<keyword evidence="8" id="KW-1185">Reference proteome</keyword>
<feature type="transmembrane region" description="Helical" evidence="5">
    <location>
        <begin position="33"/>
        <end position="56"/>
    </location>
</feature>
<dbReference type="GO" id="GO:0016020">
    <property type="term" value="C:membrane"/>
    <property type="evidence" value="ECO:0007669"/>
    <property type="project" value="UniProtKB-SubCell"/>
</dbReference>
<dbReference type="RefSeq" id="WP_076625051.1">
    <property type="nucleotide sequence ID" value="NZ_BMEW01000002.1"/>
</dbReference>
<dbReference type="EMBL" id="CP014796">
    <property type="protein sequence ID" value="APX25516.1"/>
    <property type="molecule type" value="Genomic_DNA"/>
</dbReference>
<dbReference type="AlphaFoldDB" id="A0A1U7DBR9"/>
<feature type="transmembrane region" description="Helical" evidence="5">
    <location>
        <begin position="129"/>
        <end position="150"/>
    </location>
</feature>
<keyword evidence="3 5" id="KW-1133">Transmembrane helix</keyword>
<name>A0A1U7DBR9_9RHOB</name>
<protein>
    <submittedName>
        <fullName evidence="7">Yip1 domain-containing protein</fullName>
    </submittedName>
</protein>
<feature type="domain" description="Yip1" evidence="6">
    <location>
        <begin position="12"/>
        <end position="178"/>
    </location>
</feature>
<evidence type="ECO:0000256" key="3">
    <source>
        <dbReference type="ARBA" id="ARBA00022989"/>
    </source>
</evidence>
<feature type="transmembrane region" description="Helical" evidence="5">
    <location>
        <begin position="162"/>
        <end position="186"/>
    </location>
</feature>
<dbReference type="InterPro" id="IPR006977">
    <property type="entry name" value="Yip1_dom"/>
</dbReference>
<accession>A0A1U7DBR9</accession>
<feature type="transmembrane region" description="Helical" evidence="5">
    <location>
        <begin position="68"/>
        <end position="90"/>
    </location>
</feature>
<dbReference type="KEGG" id="tpro:Ga0080559_TMP4720"/>